<dbReference type="GO" id="GO:0016798">
    <property type="term" value="F:hydrolase activity, acting on glycosyl bonds"/>
    <property type="evidence" value="ECO:0007669"/>
    <property type="project" value="UniProtKB-KW"/>
</dbReference>
<sequence>MTIKLAVAGGNRGARFDQVLGGLEEQIELVAICDPEEQVRDSWTDGRPELKAYAEFEDMVEDPGIDAVFIATPMLLHAGQALTALNAGKHVLSEVIAAATLDECYALVETVEKTGLTYMMAENYCYRREAMMIKNMADQNAFGDLTYVEGAYIHDCRDLMFNADYSRTWRGGGTGTGNTQASRGNGYPTHSLGPVAQWLGINRSDRLARTTTFVTKSAARQEWARSVLPEGHADARDSAWADFTDSATTLIETEQGRVICLRKDSASPRPHNMALHTLQGTKGAYMSGRFDGEDPLVWLEGVSKGVSPANFRYENKARPPGGVNEIQPEWQLLWDLSDKYEHPYWKELGEEAIQAGHGGGDYFVMYDFARAVGGEIEPPIDVYDAVTWSSIFSISIENVARNGEPLDIPDFRKR</sequence>
<evidence type="ECO:0000256" key="5">
    <source>
        <dbReference type="ARBA" id="ARBA00023295"/>
    </source>
</evidence>
<keyword evidence="5" id="KW-0326">Glycosidase</keyword>
<evidence type="ECO:0000313" key="9">
    <source>
        <dbReference type="EMBL" id="WFG38085.1"/>
    </source>
</evidence>
<dbReference type="Proteomes" id="UP001321249">
    <property type="component" value="Unassembled WGS sequence"/>
</dbReference>
<gene>
    <name evidence="8" type="ORF">GKO46_06140</name>
    <name evidence="9" type="ORF">GKO48_00135</name>
</gene>
<evidence type="ECO:0000313" key="11">
    <source>
        <dbReference type="Proteomes" id="UP001321249"/>
    </source>
</evidence>
<proteinExistence type="inferred from homology"/>
<dbReference type="Gene3D" id="3.30.360.10">
    <property type="entry name" value="Dihydrodipicolinate Reductase, domain 2"/>
    <property type="match status" value="1"/>
</dbReference>
<dbReference type="Gene3D" id="3.40.50.720">
    <property type="entry name" value="NAD(P)-binding Rossmann-like Domain"/>
    <property type="match status" value="1"/>
</dbReference>
<dbReference type="Proteomes" id="UP001219901">
    <property type="component" value="Chromosome"/>
</dbReference>
<dbReference type="InterPro" id="IPR000683">
    <property type="entry name" value="Gfo/Idh/MocA-like_OxRdtase_N"/>
</dbReference>
<comment type="cofactor">
    <cofactor evidence="1">
        <name>NAD(+)</name>
        <dbReference type="ChEBI" id="CHEBI:57540"/>
    </cofactor>
</comment>
<dbReference type="AlphaFoldDB" id="A0AAJ5ZEZ3"/>
<evidence type="ECO:0000313" key="8">
    <source>
        <dbReference type="EMBL" id="MDG0866656.1"/>
    </source>
</evidence>
<keyword evidence="3" id="KW-0378">Hydrolase</keyword>
<dbReference type="Pfam" id="PF01408">
    <property type="entry name" value="GFO_IDH_MocA"/>
    <property type="match status" value="1"/>
</dbReference>
<keyword evidence="4" id="KW-0520">NAD</keyword>
<evidence type="ECO:0000313" key="10">
    <source>
        <dbReference type="Proteomes" id="UP001219901"/>
    </source>
</evidence>
<dbReference type="EMBL" id="CP046147">
    <property type="protein sequence ID" value="WFG38085.1"/>
    <property type="molecule type" value="Genomic_DNA"/>
</dbReference>
<evidence type="ECO:0000256" key="1">
    <source>
        <dbReference type="ARBA" id="ARBA00001911"/>
    </source>
</evidence>
<feature type="domain" description="Gfo/Idh/MocA-like oxidoreductase N-terminal" evidence="6">
    <location>
        <begin position="5"/>
        <end position="120"/>
    </location>
</feature>
<dbReference type="RefSeq" id="WP_342824259.1">
    <property type="nucleotide sequence ID" value="NZ_CP046146.1"/>
</dbReference>
<reference evidence="10" key="3">
    <citation type="submission" date="2023-06" db="EMBL/GenBank/DDBJ databases">
        <title>Pangenomics reveal diversification of enzyme families and niche specialization in globally abundant SAR202 bacteria.</title>
        <authorList>
            <person name="Saw J.H.W."/>
        </authorList>
    </citation>
    <scope>NUCLEOTIDE SEQUENCE [LARGE SCALE GENOMIC DNA]</scope>
    <source>
        <strain evidence="10">JH1073</strain>
    </source>
</reference>
<dbReference type="PANTHER" id="PTHR43818">
    <property type="entry name" value="BCDNA.GH03377"/>
    <property type="match status" value="1"/>
</dbReference>
<dbReference type="Pfam" id="PF21252">
    <property type="entry name" value="Glyco_hydro_109_C"/>
    <property type="match status" value="1"/>
</dbReference>
<organism evidence="9 10">
    <name type="scientific">Candidatus Lucifugimonas marina</name>
    <dbReference type="NCBI Taxonomy" id="3038979"/>
    <lineage>
        <taxon>Bacteria</taxon>
        <taxon>Bacillati</taxon>
        <taxon>Chloroflexota</taxon>
        <taxon>Dehalococcoidia</taxon>
        <taxon>SAR202 cluster</taxon>
        <taxon>Candidatus Lucifugimonadales</taxon>
        <taxon>Candidatus Lucifugimonadaceae</taxon>
        <taxon>Candidatus Lucifugimonas</taxon>
    </lineage>
</organism>
<dbReference type="PANTHER" id="PTHR43818:SF1">
    <property type="entry name" value="GLYCOSYL HYDROLASE FAMILY 109 PROTEIN"/>
    <property type="match status" value="1"/>
</dbReference>
<reference evidence="9" key="2">
    <citation type="journal article" date="2023" name="Nat. Commun.">
        <title>Cultivation of marine bacteria of the SAR202 clade.</title>
        <authorList>
            <person name="Lim Y."/>
            <person name="Seo J.H."/>
            <person name="Giovannoni S.J."/>
            <person name="Kang I."/>
            <person name="Cho J.C."/>
        </authorList>
    </citation>
    <scope>NUCLEOTIDE SEQUENCE</scope>
    <source>
        <strain evidence="9">JH1073</strain>
    </source>
</reference>
<dbReference type="EMBL" id="WMBE01000002">
    <property type="protein sequence ID" value="MDG0866656.1"/>
    <property type="molecule type" value="Genomic_DNA"/>
</dbReference>
<comment type="similarity">
    <text evidence="2">Belongs to the Gfo/Idh/MocA family. Glycosyl hydrolase 109 subfamily.</text>
</comment>
<dbReference type="InterPro" id="IPR036291">
    <property type="entry name" value="NAD(P)-bd_dom_sf"/>
</dbReference>
<dbReference type="InterPro" id="IPR050463">
    <property type="entry name" value="Gfo/Idh/MocA_oxidrdct_glycsds"/>
</dbReference>
<protein>
    <recommendedName>
        <fullName evidence="12">Gfo/Idh/MocA family oxidoreductase</fullName>
    </recommendedName>
</protein>
<dbReference type="InterPro" id="IPR049303">
    <property type="entry name" value="Glyco_hydro_109_C"/>
</dbReference>
<keyword evidence="10" id="KW-1185">Reference proteome</keyword>
<evidence type="ECO:0000259" key="6">
    <source>
        <dbReference type="Pfam" id="PF01408"/>
    </source>
</evidence>
<evidence type="ECO:0000256" key="3">
    <source>
        <dbReference type="ARBA" id="ARBA00022801"/>
    </source>
</evidence>
<evidence type="ECO:0000256" key="4">
    <source>
        <dbReference type="ARBA" id="ARBA00023027"/>
    </source>
</evidence>
<evidence type="ECO:0000256" key="2">
    <source>
        <dbReference type="ARBA" id="ARBA00009329"/>
    </source>
</evidence>
<name>A0AAJ5ZEZ3_9CHLR</name>
<dbReference type="SUPFAM" id="SSF51735">
    <property type="entry name" value="NAD(P)-binding Rossmann-fold domains"/>
    <property type="match status" value="1"/>
</dbReference>
<evidence type="ECO:0008006" key="12">
    <source>
        <dbReference type="Google" id="ProtNLM"/>
    </source>
</evidence>
<dbReference type="GO" id="GO:0000166">
    <property type="term" value="F:nucleotide binding"/>
    <property type="evidence" value="ECO:0007669"/>
    <property type="project" value="InterPro"/>
</dbReference>
<accession>A0AAJ5ZEZ3</accession>
<feature type="domain" description="Glycosyl hydrolase 109 C-terminal" evidence="7">
    <location>
        <begin position="131"/>
        <end position="288"/>
    </location>
</feature>
<evidence type="ECO:0000259" key="7">
    <source>
        <dbReference type="Pfam" id="PF21252"/>
    </source>
</evidence>
<reference evidence="10 11" key="1">
    <citation type="submission" date="2019-11" db="EMBL/GenBank/DDBJ databases">
        <authorList>
            <person name="Cho J.-C."/>
        </authorList>
    </citation>
    <scope>NUCLEOTIDE SEQUENCE [LARGE SCALE GENOMIC DNA]</scope>
    <source>
        <strain evidence="9 10">JH1073</strain>
        <strain evidence="8 11">JH702</strain>
    </source>
</reference>